<dbReference type="InterPro" id="IPR035669">
    <property type="entry name" value="SGNH_plant_lipase-like"/>
</dbReference>
<proteinExistence type="inferred from homology"/>
<keyword evidence="4" id="KW-0325">Glycoprotein</keyword>
<dbReference type="InterPro" id="IPR036514">
    <property type="entry name" value="SGNH_hydro_sf"/>
</dbReference>
<accession>A0A835HBB4</accession>
<dbReference type="GO" id="GO:0016788">
    <property type="term" value="F:hydrolase activity, acting on ester bonds"/>
    <property type="evidence" value="ECO:0007669"/>
    <property type="project" value="InterPro"/>
</dbReference>
<keyword evidence="3" id="KW-0378">Hydrolase</keyword>
<reference evidence="6 7" key="1">
    <citation type="submission" date="2020-10" db="EMBL/GenBank/DDBJ databases">
        <title>The Coptis chinensis genome and diversification of protoberbering-type alkaloids.</title>
        <authorList>
            <person name="Wang B."/>
            <person name="Shu S."/>
            <person name="Song C."/>
            <person name="Liu Y."/>
        </authorList>
    </citation>
    <scope>NUCLEOTIDE SEQUENCE [LARGE SCALE GENOMIC DNA]</scope>
    <source>
        <strain evidence="6">HL-2020</strain>
        <tissue evidence="6">Leaf</tissue>
    </source>
</reference>
<evidence type="ECO:0000313" key="7">
    <source>
        <dbReference type="Proteomes" id="UP000631114"/>
    </source>
</evidence>
<name>A0A835HBB4_9MAGN</name>
<dbReference type="PANTHER" id="PTHR22835">
    <property type="entry name" value="ZINC FINGER FYVE DOMAIN CONTAINING PROTEIN"/>
    <property type="match status" value="1"/>
</dbReference>
<feature type="chain" id="PRO_5032644664" evidence="5">
    <location>
        <begin position="32"/>
        <end position="369"/>
    </location>
</feature>
<evidence type="ECO:0000256" key="3">
    <source>
        <dbReference type="ARBA" id="ARBA00022801"/>
    </source>
</evidence>
<evidence type="ECO:0000256" key="4">
    <source>
        <dbReference type="ARBA" id="ARBA00023180"/>
    </source>
</evidence>
<comment type="similarity">
    <text evidence="1">Belongs to the 'GDSL' lipolytic enzyme family.</text>
</comment>
<keyword evidence="2 5" id="KW-0732">Signal</keyword>
<dbReference type="CDD" id="cd01837">
    <property type="entry name" value="SGNH_plant_lipase_like"/>
    <property type="match status" value="1"/>
</dbReference>
<evidence type="ECO:0000256" key="1">
    <source>
        <dbReference type="ARBA" id="ARBA00008668"/>
    </source>
</evidence>
<dbReference type="AlphaFoldDB" id="A0A835HBB4"/>
<evidence type="ECO:0000256" key="2">
    <source>
        <dbReference type="ARBA" id="ARBA00022729"/>
    </source>
</evidence>
<dbReference type="SUPFAM" id="SSF52266">
    <property type="entry name" value="SGNH hydrolase"/>
    <property type="match status" value="1"/>
</dbReference>
<evidence type="ECO:0000313" key="6">
    <source>
        <dbReference type="EMBL" id="KAF9595112.1"/>
    </source>
</evidence>
<comment type="caution">
    <text evidence="6">The sequence shown here is derived from an EMBL/GenBank/DDBJ whole genome shotgun (WGS) entry which is preliminary data.</text>
</comment>
<dbReference type="EMBL" id="JADFTS010000008">
    <property type="protein sequence ID" value="KAF9595112.1"/>
    <property type="molecule type" value="Genomic_DNA"/>
</dbReference>
<dbReference type="PANTHER" id="PTHR22835:SF158">
    <property type="entry name" value="GDSL ESTERASE_LIPASE LIP-4-LIKE ISOFORM X1"/>
    <property type="match status" value="1"/>
</dbReference>
<gene>
    <name evidence="6" type="ORF">IFM89_037046</name>
</gene>
<dbReference type="Proteomes" id="UP000631114">
    <property type="component" value="Unassembled WGS sequence"/>
</dbReference>
<evidence type="ECO:0000256" key="5">
    <source>
        <dbReference type="SAM" id="SignalP"/>
    </source>
</evidence>
<dbReference type="OrthoDB" id="655468at2759"/>
<organism evidence="6 7">
    <name type="scientific">Coptis chinensis</name>
    <dbReference type="NCBI Taxonomy" id="261450"/>
    <lineage>
        <taxon>Eukaryota</taxon>
        <taxon>Viridiplantae</taxon>
        <taxon>Streptophyta</taxon>
        <taxon>Embryophyta</taxon>
        <taxon>Tracheophyta</taxon>
        <taxon>Spermatophyta</taxon>
        <taxon>Magnoliopsida</taxon>
        <taxon>Ranunculales</taxon>
        <taxon>Ranunculaceae</taxon>
        <taxon>Coptidoideae</taxon>
        <taxon>Coptis</taxon>
    </lineage>
</organism>
<sequence>MGGERSIQSYKLHNHQTLFLLLIFVPHLGNSQCNINPVIFNFGDSNSDTGGFCSATGLIFDIPNGRTFFHKPSGRLSDGRLVIDFLCESLGTSYLTPYLEPLAPNFINGANFAISGSSTLPRYVPFVLDIQVLQFLRFRARSLLLGSQGTTGLVKEAGFQNAIYTIDIGQNDLAGAFSSKLSYEQVIQRIPSLLTEIKYAIWSLYQHGGKNFWIHNTGPLGCLPQRLATSSQIATDTDQYGCIQSLNNAAKEYNKGLFGLCEELRSEMKNATIVYTDIYTIKYDLIANSTIYGFENPLMACCGYGGPPYNYNASLTCGTTGCNVCKEGSNYISWDGVHYTEAANAIVATKILSTNYSTPQLKFDFFCHA</sequence>
<dbReference type="InterPro" id="IPR001087">
    <property type="entry name" value="GDSL"/>
</dbReference>
<keyword evidence="7" id="KW-1185">Reference proteome</keyword>
<protein>
    <submittedName>
        <fullName evidence="6">Uncharacterized protein</fullName>
    </submittedName>
</protein>
<feature type="signal peptide" evidence="5">
    <location>
        <begin position="1"/>
        <end position="31"/>
    </location>
</feature>
<dbReference type="Gene3D" id="3.40.50.1110">
    <property type="entry name" value="SGNH hydrolase"/>
    <property type="match status" value="1"/>
</dbReference>
<dbReference type="Pfam" id="PF00657">
    <property type="entry name" value="Lipase_GDSL"/>
    <property type="match status" value="1"/>
</dbReference>